<evidence type="ECO:0000256" key="2">
    <source>
        <dbReference type="ARBA" id="ARBA00022801"/>
    </source>
</evidence>
<dbReference type="InterPro" id="IPR014001">
    <property type="entry name" value="Helicase_ATP-bd"/>
</dbReference>
<name>A0A6J5N153_9CAUD</name>
<evidence type="ECO:0000259" key="4">
    <source>
        <dbReference type="PROSITE" id="PS51192"/>
    </source>
</evidence>
<dbReference type="Pfam" id="PF00271">
    <property type="entry name" value="Helicase_C"/>
    <property type="match status" value="1"/>
</dbReference>
<dbReference type="InterPro" id="IPR011545">
    <property type="entry name" value="DEAD/DEAH_box_helicase_dom"/>
</dbReference>
<gene>
    <name evidence="5" type="ORF">UFOVP598_51</name>
</gene>
<protein>
    <submittedName>
        <fullName evidence="5">HELICc domain containing protein</fullName>
    </submittedName>
</protein>
<keyword evidence="3" id="KW-0067">ATP-binding</keyword>
<dbReference type="Gene3D" id="3.40.50.300">
    <property type="entry name" value="P-loop containing nucleotide triphosphate hydrolases"/>
    <property type="match status" value="2"/>
</dbReference>
<dbReference type="Pfam" id="PF00270">
    <property type="entry name" value="DEAD"/>
    <property type="match status" value="1"/>
</dbReference>
<dbReference type="InterPro" id="IPR027417">
    <property type="entry name" value="P-loop_NTPase"/>
</dbReference>
<keyword evidence="1" id="KW-0547">Nucleotide-binding</keyword>
<dbReference type="PANTHER" id="PTHR45766">
    <property type="entry name" value="DNA ANNEALING HELICASE AND ENDONUCLEASE ZRANB3 FAMILY MEMBER"/>
    <property type="match status" value="1"/>
</dbReference>
<dbReference type="SUPFAM" id="SSF52540">
    <property type="entry name" value="P-loop containing nucleoside triphosphate hydrolases"/>
    <property type="match status" value="2"/>
</dbReference>
<sequence>MNDYEKFIENKKHSIGNFGFKANYIPDIAFDFQKYVIEKATLKGRSAVFLDTGLGKTLVQLSLAKNIVNHTNKKVLILTPLAVAFQFVLEAEKLGIEDVEYSKDGKHTKKIIICNYERLHYFNENDFEGVILDESSILKNFDGKIKQEVTSFVKKIPYRFLSTATPSPNDFIELGTSSEALGYMGYMDMLGKFFKQNNNAVDSTNRNIGEKFYLKPHAEKDFFAWVNQWSIMAKMPSDLGFSNDRYNLPELIVNKHIVTNDSQISVNGQLQMFNIVAKNFNEIRYEQKQTEEKRCEKAIDLASGKNSVYWCNTNNESKILKSLDSKAVEIIGSQSIDKKEEILLAFANGEIERLITKAKMTSMGLNWQHCNHSVFFPTWSYEQYYQAIRRFWRFGQTKDVTIDMVISDGQTRVLEALQQKTQKAIQLHKNLTENVNRSFEHKTKEFNKEIIKPLFI</sequence>
<evidence type="ECO:0000313" key="5">
    <source>
        <dbReference type="EMBL" id="CAB4152027.1"/>
    </source>
</evidence>
<organism evidence="5">
    <name type="scientific">uncultured Caudovirales phage</name>
    <dbReference type="NCBI Taxonomy" id="2100421"/>
    <lineage>
        <taxon>Viruses</taxon>
        <taxon>Duplodnaviria</taxon>
        <taxon>Heunggongvirae</taxon>
        <taxon>Uroviricota</taxon>
        <taxon>Caudoviricetes</taxon>
        <taxon>Peduoviridae</taxon>
        <taxon>Maltschvirus</taxon>
        <taxon>Maltschvirus maltsch</taxon>
    </lineage>
</organism>
<proteinExistence type="predicted"/>
<feature type="domain" description="Helicase ATP-binding" evidence="4">
    <location>
        <begin position="37"/>
        <end position="184"/>
    </location>
</feature>
<dbReference type="PANTHER" id="PTHR45766:SF6">
    <property type="entry name" value="SWI_SNF-RELATED MATRIX-ASSOCIATED ACTIN-DEPENDENT REGULATOR OF CHROMATIN SUBFAMILY A-LIKE PROTEIN 1"/>
    <property type="match status" value="1"/>
</dbReference>
<reference evidence="5" key="1">
    <citation type="submission" date="2020-04" db="EMBL/GenBank/DDBJ databases">
        <authorList>
            <person name="Chiriac C."/>
            <person name="Salcher M."/>
            <person name="Ghai R."/>
            <person name="Kavagutti S V."/>
        </authorList>
    </citation>
    <scope>NUCLEOTIDE SEQUENCE</scope>
</reference>
<dbReference type="GO" id="GO:0016787">
    <property type="term" value="F:hydrolase activity"/>
    <property type="evidence" value="ECO:0007669"/>
    <property type="project" value="UniProtKB-KW"/>
</dbReference>
<accession>A0A6J5N153</accession>
<dbReference type="EMBL" id="LR796559">
    <property type="protein sequence ID" value="CAB4152027.1"/>
    <property type="molecule type" value="Genomic_DNA"/>
</dbReference>
<dbReference type="InterPro" id="IPR001650">
    <property type="entry name" value="Helicase_C-like"/>
</dbReference>
<dbReference type="GO" id="GO:0005524">
    <property type="term" value="F:ATP binding"/>
    <property type="evidence" value="ECO:0007669"/>
    <property type="project" value="UniProtKB-KW"/>
</dbReference>
<dbReference type="PROSITE" id="PS51192">
    <property type="entry name" value="HELICASE_ATP_BIND_1"/>
    <property type="match status" value="1"/>
</dbReference>
<dbReference type="SMART" id="SM00487">
    <property type="entry name" value="DEXDc"/>
    <property type="match status" value="1"/>
</dbReference>
<keyword evidence="2" id="KW-0378">Hydrolase</keyword>
<evidence type="ECO:0000256" key="1">
    <source>
        <dbReference type="ARBA" id="ARBA00022741"/>
    </source>
</evidence>
<dbReference type="GO" id="GO:0003676">
    <property type="term" value="F:nucleic acid binding"/>
    <property type="evidence" value="ECO:0007669"/>
    <property type="project" value="InterPro"/>
</dbReference>
<evidence type="ECO:0000256" key="3">
    <source>
        <dbReference type="ARBA" id="ARBA00022840"/>
    </source>
</evidence>